<proteinExistence type="predicted"/>
<evidence type="ECO:0000313" key="3">
    <source>
        <dbReference type="EMBL" id="MCZ0727279.1"/>
    </source>
</evidence>
<accession>A0ABT4HB13</accession>
<organism evidence="3 4">
    <name type="scientific">Mycolicibacterium iranicum</name>
    <name type="common">Mycobacterium iranicum</name>
    <dbReference type="NCBI Taxonomy" id="912594"/>
    <lineage>
        <taxon>Bacteria</taxon>
        <taxon>Bacillati</taxon>
        <taxon>Actinomycetota</taxon>
        <taxon>Actinomycetes</taxon>
        <taxon>Mycobacteriales</taxon>
        <taxon>Mycobacteriaceae</taxon>
        <taxon>Mycolicibacterium</taxon>
    </lineage>
</organism>
<dbReference type="RefSeq" id="WP_268785421.1">
    <property type="nucleotide sequence ID" value="NZ_JAPQYE010000002.1"/>
</dbReference>
<dbReference type="EMBL" id="JAPQYE010000002">
    <property type="protein sequence ID" value="MCZ0727279.1"/>
    <property type="molecule type" value="Genomic_DNA"/>
</dbReference>
<comment type="caution">
    <text evidence="3">The sequence shown here is derived from an EMBL/GenBank/DDBJ whole genome shotgun (WGS) entry which is preliminary data.</text>
</comment>
<gene>
    <name evidence="3" type="ORF">OY187_04415</name>
</gene>
<evidence type="ECO:0000259" key="2">
    <source>
        <dbReference type="Pfam" id="PF05305"/>
    </source>
</evidence>
<dbReference type="InterPro" id="IPR007969">
    <property type="entry name" value="DUF732"/>
</dbReference>
<feature type="chain" id="PRO_5046036004" evidence="1">
    <location>
        <begin position="22"/>
        <end position="100"/>
    </location>
</feature>
<feature type="signal peptide" evidence="1">
    <location>
        <begin position="1"/>
        <end position="21"/>
    </location>
</feature>
<name>A0ABT4HB13_MYCIR</name>
<evidence type="ECO:0000313" key="4">
    <source>
        <dbReference type="Proteomes" id="UP001084650"/>
    </source>
</evidence>
<dbReference type="Proteomes" id="UP001084650">
    <property type="component" value="Unassembled WGS sequence"/>
</dbReference>
<feature type="domain" description="DUF732" evidence="2">
    <location>
        <begin position="24"/>
        <end position="94"/>
    </location>
</feature>
<protein>
    <submittedName>
        <fullName evidence="3">DUF732 domain-containing protein</fullName>
    </submittedName>
</protein>
<reference evidence="3" key="1">
    <citation type="submission" date="2022-12" db="EMBL/GenBank/DDBJ databases">
        <title>Whole genome sequence of Mycolicibacterium iranicum strain SBH312.</title>
        <authorList>
            <person name="Jani J."/>
            <person name="Arifin Mustapha Z."/>
            <person name="Ahmed K."/>
            <person name="Kai Ling C."/>
        </authorList>
    </citation>
    <scope>NUCLEOTIDE SEQUENCE</scope>
    <source>
        <strain evidence="3">SBH312</strain>
    </source>
</reference>
<keyword evidence="1" id="KW-0732">Signal</keyword>
<dbReference type="Pfam" id="PF05305">
    <property type="entry name" value="DUF732"/>
    <property type="match status" value="1"/>
</dbReference>
<keyword evidence="4" id="KW-1185">Reference proteome</keyword>
<sequence length="100" mass="10884">MKRLMAAFVALPIVLAPNASADTDTDFAAQMQAVGIYGQKDYNAWLAKITCKRLTTGVDADARESAEFLFGNLDANTDQVWQFLGAGLRAYCPEHLAKLS</sequence>
<evidence type="ECO:0000256" key="1">
    <source>
        <dbReference type="SAM" id="SignalP"/>
    </source>
</evidence>